<dbReference type="Gene3D" id="3.30.1360.100">
    <property type="entry name" value="General secretion pathway protein M, EpsM"/>
    <property type="match status" value="1"/>
</dbReference>
<dbReference type="Proteomes" id="UP000179467">
    <property type="component" value="Unassembled WGS sequence"/>
</dbReference>
<dbReference type="SUPFAM" id="SSF103054">
    <property type="entry name" value="General secretion pathway protein M, EpsM"/>
    <property type="match status" value="1"/>
</dbReference>
<dbReference type="RefSeq" id="WP_015456818.1">
    <property type="nucleotide sequence ID" value="NZ_MIPT01000001.1"/>
</dbReference>
<sequence>MIERFRPWWSQRSQRERIMLAVMAGLLLLTLGWLLLVRPMGDALADSRARYDRAVTARGEAQVQADAIAALERGKPKALPAPIDKWIGQRAGEAGFTVARVDPVSAAQATVVINAVRPQAFFAWLADMERRDGLVVEGLNATTNNDATLAVEATLRTRAP</sequence>
<evidence type="ECO:0000256" key="1">
    <source>
        <dbReference type="ARBA" id="ARBA00004377"/>
    </source>
</evidence>
<dbReference type="OrthoDB" id="7432850at2"/>
<dbReference type="EMBL" id="MIPT01000001">
    <property type="protein sequence ID" value="OHT20163.1"/>
    <property type="molecule type" value="Genomic_DNA"/>
</dbReference>
<dbReference type="InterPro" id="IPR007690">
    <property type="entry name" value="T2SS_GspM"/>
</dbReference>
<dbReference type="AlphaFoldDB" id="A0A1S1HG26"/>
<comment type="subcellular location">
    <subcellularLocation>
        <location evidence="1">Cell inner membrane</location>
        <topology evidence="1">Single-pass membrane protein</topology>
    </subcellularLocation>
</comment>
<evidence type="ECO:0000313" key="11">
    <source>
        <dbReference type="Proteomes" id="UP000179467"/>
    </source>
</evidence>
<keyword evidence="8" id="KW-1133">Transmembrane helix</keyword>
<dbReference type="InterPro" id="IPR023229">
    <property type="entry name" value="T2SS_M_periplasmic_sf"/>
</dbReference>
<dbReference type="GO" id="GO:0005886">
    <property type="term" value="C:plasma membrane"/>
    <property type="evidence" value="ECO:0007669"/>
    <property type="project" value="UniProtKB-SubCell"/>
</dbReference>
<evidence type="ECO:0000256" key="8">
    <source>
        <dbReference type="ARBA" id="ARBA00022989"/>
    </source>
</evidence>
<dbReference type="Pfam" id="PF04612">
    <property type="entry name" value="T2SSM"/>
    <property type="match status" value="1"/>
</dbReference>
<dbReference type="GO" id="GO:0015628">
    <property type="term" value="P:protein secretion by the type II secretion system"/>
    <property type="evidence" value="ECO:0007669"/>
    <property type="project" value="InterPro"/>
</dbReference>
<dbReference type="GO" id="GO:0015627">
    <property type="term" value="C:type II protein secretion system complex"/>
    <property type="evidence" value="ECO:0007669"/>
    <property type="project" value="InterPro"/>
</dbReference>
<proteinExistence type="inferred from homology"/>
<evidence type="ECO:0000256" key="6">
    <source>
        <dbReference type="ARBA" id="ARBA00022692"/>
    </source>
</evidence>
<evidence type="ECO:0000313" key="10">
    <source>
        <dbReference type="EMBL" id="OHT20163.1"/>
    </source>
</evidence>
<reference evidence="10 11" key="1">
    <citation type="submission" date="2016-09" db="EMBL/GenBank/DDBJ databases">
        <title>Metabolic pathway, cell adaptation mechanisms and a novel monoxygenase revealed through proteogenomic-transcription analysis of a Sphingomonas haloaromaticamans strain degrading the fungicide ortho-phenylphenol.</title>
        <authorList>
            <person name="Perruchon C."/>
            <person name="Papadopoulou E.S."/>
            <person name="Rousidou C."/>
            <person name="Vasileiadis S."/>
            <person name="Tanou G."/>
            <person name="Amoutzias G."/>
            <person name="Molassiotis A."/>
            <person name="Karpouzas D.G."/>
        </authorList>
    </citation>
    <scope>NUCLEOTIDE SEQUENCE [LARGE SCALE GENOMIC DNA]</scope>
    <source>
        <strain evidence="10 11">P3</strain>
    </source>
</reference>
<name>A0A1S1HG26_9SPHN</name>
<accession>A0A1S1HG26</accession>
<evidence type="ECO:0000256" key="4">
    <source>
        <dbReference type="ARBA" id="ARBA00022475"/>
    </source>
</evidence>
<keyword evidence="9" id="KW-0472">Membrane</keyword>
<comment type="caution">
    <text evidence="10">The sequence shown here is derived from an EMBL/GenBank/DDBJ whole genome shotgun (WGS) entry which is preliminary data.</text>
</comment>
<comment type="similarity">
    <text evidence="2">Belongs to the GSP M family.</text>
</comment>
<keyword evidence="6" id="KW-0812">Transmembrane</keyword>
<keyword evidence="11" id="KW-1185">Reference proteome</keyword>
<evidence type="ECO:0000256" key="9">
    <source>
        <dbReference type="ARBA" id="ARBA00023136"/>
    </source>
</evidence>
<gene>
    <name evidence="10" type="ORF">BHE75_02158</name>
</gene>
<evidence type="ECO:0000256" key="7">
    <source>
        <dbReference type="ARBA" id="ARBA00022927"/>
    </source>
</evidence>
<protein>
    <submittedName>
        <fullName evidence="10">General secretion pathway, M protein</fullName>
    </submittedName>
</protein>
<keyword evidence="7" id="KW-0653">Protein transport</keyword>
<organism evidence="10 11">
    <name type="scientific">Edaphosphingomonas haloaromaticamans</name>
    <dbReference type="NCBI Taxonomy" id="653954"/>
    <lineage>
        <taxon>Bacteria</taxon>
        <taxon>Pseudomonadati</taxon>
        <taxon>Pseudomonadota</taxon>
        <taxon>Alphaproteobacteria</taxon>
        <taxon>Sphingomonadales</taxon>
        <taxon>Rhizorhabdaceae</taxon>
        <taxon>Edaphosphingomonas</taxon>
    </lineage>
</organism>
<keyword evidence="3" id="KW-0813">Transport</keyword>
<keyword evidence="5" id="KW-0997">Cell inner membrane</keyword>
<evidence type="ECO:0000256" key="2">
    <source>
        <dbReference type="ARBA" id="ARBA00010637"/>
    </source>
</evidence>
<evidence type="ECO:0000256" key="5">
    <source>
        <dbReference type="ARBA" id="ARBA00022519"/>
    </source>
</evidence>
<keyword evidence="4" id="KW-1003">Cell membrane</keyword>
<evidence type="ECO:0000256" key="3">
    <source>
        <dbReference type="ARBA" id="ARBA00022448"/>
    </source>
</evidence>